<reference evidence="10 11" key="1">
    <citation type="journal article" date="2020" name="ISME J.">
        <title>Comparative genomics reveals insights into cyanobacterial evolution and habitat adaptation.</title>
        <authorList>
            <person name="Chen M.Y."/>
            <person name="Teng W.K."/>
            <person name="Zhao L."/>
            <person name="Hu C.X."/>
            <person name="Zhou Y.K."/>
            <person name="Han B.P."/>
            <person name="Song L.R."/>
            <person name="Shu W.S."/>
        </authorList>
    </citation>
    <scope>NUCLEOTIDE SEQUENCE [LARGE SCALE GENOMIC DNA]</scope>
    <source>
        <strain evidence="10 11">FACHB-391</strain>
    </source>
</reference>
<feature type="transmembrane region" description="Helical" evidence="8">
    <location>
        <begin position="365"/>
        <end position="386"/>
    </location>
</feature>
<dbReference type="RefSeq" id="WP_190896556.1">
    <property type="nucleotide sequence ID" value="NZ_JACJTE010000063.1"/>
</dbReference>
<feature type="transmembrane region" description="Helical" evidence="8">
    <location>
        <begin position="236"/>
        <end position="254"/>
    </location>
</feature>
<evidence type="ECO:0000259" key="9">
    <source>
        <dbReference type="PROSITE" id="PS50928"/>
    </source>
</evidence>
<evidence type="ECO:0000256" key="2">
    <source>
        <dbReference type="ARBA" id="ARBA00022448"/>
    </source>
</evidence>
<feature type="transmembrane region" description="Helical" evidence="8">
    <location>
        <begin position="469"/>
        <end position="488"/>
    </location>
</feature>
<dbReference type="PANTHER" id="PTHR43357:SF3">
    <property type="entry name" value="FE(3+)-TRANSPORT SYSTEM PERMEASE PROTEIN FBPB 2"/>
    <property type="match status" value="1"/>
</dbReference>
<dbReference type="PROSITE" id="PS50928">
    <property type="entry name" value="ABC_TM1"/>
    <property type="match status" value="2"/>
</dbReference>
<keyword evidence="3" id="KW-1003">Cell membrane</keyword>
<feature type="transmembrane region" description="Helical" evidence="8">
    <location>
        <begin position="285"/>
        <end position="311"/>
    </location>
</feature>
<feature type="transmembrane region" description="Helical" evidence="8">
    <location>
        <begin position="50"/>
        <end position="76"/>
    </location>
</feature>
<dbReference type="Pfam" id="PF00528">
    <property type="entry name" value="BPD_transp_1"/>
    <property type="match status" value="2"/>
</dbReference>
<comment type="subcellular location">
    <subcellularLocation>
        <location evidence="1">Cell inner membrane</location>
        <topology evidence="1">Multi-pass membrane protein</topology>
    </subcellularLocation>
    <subcellularLocation>
        <location evidence="8">Cell membrane</location>
        <topology evidence="8">Multi-pass membrane protein</topology>
    </subcellularLocation>
</comment>
<keyword evidence="11" id="KW-1185">Reference proteome</keyword>
<feature type="transmembrane region" description="Helical" evidence="8">
    <location>
        <begin position="88"/>
        <end position="113"/>
    </location>
</feature>
<organism evidence="10 11">
    <name type="scientific">Nostoc linckia FACHB-391</name>
    <dbReference type="NCBI Taxonomy" id="2692906"/>
    <lineage>
        <taxon>Bacteria</taxon>
        <taxon>Bacillati</taxon>
        <taxon>Cyanobacteriota</taxon>
        <taxon>Cyanophyceae</taxon>
        <taxon>Nostocales</taxon>
        <taxon>Nostocaceae</taxon>
        <taxon>Nostoc</taxon>
    </lineage>
</organism>
<comment type="caution">
    <text evidence="10">The sequence shown here is derived from an EMBL/GenBank/DDBJ whole genome shotgun (WGS) entry which is preliminary data.</text>
</comment>
<feature type="transmembrane region" description="Helical" evidence="8">
    <location>
        <begin position="182"/>
        <end position="206"/>
    </location>
</feature>
<dbReference type="Proteomes" id="UP000604661">
    <property type="component" value="Unassembled WGS sequence"/>
</dbReference>
<keyword evidence="7 8" id="KW-0472">Membrane</keyword>
<dbReference type="SUPFAM" id="SSF161098">
    <property type="entry name" value="MetI-like"/>
    <property type="match status" value="2"/>
</dbReference>
<evidence type="ECO:0000313" key="11">
    <source>
        <dbReference type="Proteomes" id="UP000604661"/>
    </source>
</evidence>
<feature type="transmembrane region" description="Helical" evidence="8">
    <location>
        <begin position="500"/>
        <end position="518"/>
    </location>
</feature>
<feature type="domain" description="ABC transmembrane type-1" evidence="9">
    <location>
        <begin position="53"/>
        <end position="253"/>
    </location>
</feature>
<gene>
    <name evidence="10" type="ORF">H6G95_31095</name>
</gene>
<feature type="transmembrane region" description="Helical" evidence="8">
    <location>
        <begin position="133"/>
        <end position="154"/>
    </location>
</feature>
<keyword evidence="2 8" id="KW-0813">Transport</keyword>
<evidence type="ECO:0000256" key="1">
    <source>
        <dbReference type="ARBA" id="ARBA00004429"/>
    </source>
</evidence>
<evidence type="ECO:0000256" key="3">
    <source>
        <dbReference type="ARBA" id="ARBA00022475"/>
    </source>
</evidence>
<comment type="similarity">
    <text evidence="8">Belongs to the binding-protein-dependent transport system permease family.</text>
</comment>
<feature type="transmembrane region" description="Helical" evidence="8">
    <location>
        <begin position="331"/>
        <end position="353"/>
    </location>
</feature>
<dbReference type="EMBL" id="JACJTE010000063">
    <property type="protein sequence ID" value="MBD2564948.1"/>
    <property type="molecule type" value="Genomic_DNA"/>
</dbReference>
<dbReference type="Gene3D" id="1.10.3720.10">
    <property type="entry name" value="MetI-like"/>
    <property type="match status" value="2"/>
</dbReference>
<evidence type="ECO:0000256" key="8">
    <source>
        <dbReference type="RuleBase" id="RU363032"/>
    </source>
</evidence>
<evidence type="ECO:0000313" key="10">
    <source>
        <dbReference type="EMBL" id="MBD2564948.1"/>
    </source>
</evidence>
<evidence type="ECO:0000256" key="6">
    <source>
        <dbReference type="ARBA" id="ARBA00022989"/>
    </source>
</evidence>
<evidence type="ECO:0000256" key="5">
    <source>
        <dbReference type="ARBA" id="ARBA00022692"/>
    </source>
</evidence>
<dbReference type="InterPro" id="IPR000515">
    <property type="entry name" value="MetI-like"/>
</dbReference>
<dbReference type="InterPro" id="IPR035906">
    <property type="entry name" value="MetI-like_sf"/>
</dbReference>
<accession>A0ABR8F445</accession>
<proteinExistence type="inferred from homology"/>
<feature type="transmembrane region" description="Helical" evidence="8">
    <location>
        <begin position="392"/>
        <end position="409"/>
    </location>
</feature>
<name>A0ABR8F445_NOSLI</name>
<keyword evidence="5 8" id="KW-0812">Transmembrane</keyword>
<evidence type="ECO:0000256" key="4">
    <source>
        <dbReference type="ARBA" id="ARBA00022519"/>
    </source>
</evidence>
<sequence>MKAVRPPLFLTLSAAVVAVAIALPLLYLVIRTAGIGGEEFWELISRPRNIMVFFNSAAMAATVTLFSTLIAVPLAFLTVRTDLPGRRFWLVATTLPLAVPSYVGSFALIATLAPRGSFLQLLLQPLGVEELPSIYGFPGTVLAITLFTYPYMLLSVRSGLQGIDPSLEEASRSLGYGSRETFFKVVLPQLKPSLIAGGLLVALYALRDFGTPSLMRFDAFTRAIFLQYKTSFNRNSAAALSLMLVTLVLLILWLEYRMRSRAAYYSRGSASLRPPKIVKLGIWKWPAFGFCLLITSFGVVLPVGITLFWLIRGLNGGYTFPNLFPTILNSIGAAGLAALATTIFALPVAILAVRFPSKITAIIERCSYIGFGVPGIVVALSLVFFGANYLPALYQTLPMLIFAYLVLFLPQSVGTVRSSLLQVNPQLEESARSLGRNAWQTLREVTLPLVQPGVLSGAVLVFLTAIKELPATMLLAPIGFSTLAMQIWQATENVDFADAAAASLAMLLVSMGSTLLVLSQENVKKEQVLKEVGGRGQGAEGVNHL</sequence>
<keyword evidence="4" id="KW-0997">Cell inner membrane</keyword>
<dbReference type="CDD" id="cd06261">
    <property type="entry name" value="TM_PBP2"/>
    <property type="match status" value="2"/>
</dbReference>
<feature type="transmembrane region" description="Helical" evidence="8">
    <location>
        <begin position="7"/>
        <end position="30"/>
    </location>
</feature>
<evidence type="ECO:0000256" key="7">
    <source>
        <dbReference type="ARBA" id="ARBA00023136"/>
    </source>
</evidence>
<keyword evidence="6 8" id="KW-1133">Transmembrane helix</keyword>
<protein>
    <submittedName>
        <fullName evidence="10">Iron ABC transporter permease</fullName>
    </submittedName>
</protein>
<dbReference type="PANTHER" id="PTHR43357">
    <property type="entry name" value="INNER MEMBRANE ABC TRANSPORTER PERMEASE PROTEIN YDCV"/>
    <property type="match status" value="1"/>
</dbReference>
<feature type="domain" description="ABC transmembrane type-1" evidence="9">
    <location>
        <begin position="327"/>
        <end position="517"/>
    </location>
</feature>